<evidence type="ECO:0000256" key="5">
    <source>
        <dbReference type="SAM" id="MobiDB-lite"/>
    </source>
</evidence>
<evidence type="ECO:0000313" key="7">
    <source>
        <dbReference type="EMBL" id="CAI8042856.1"/>
    </source>
</evidence>
<feature type="transmembrane region" description="Helical" evidence="6">
    <location>
        <begin position="102"/>
        <end position="124"/>
    </location>
</feature>
<keyword evidence="8" id="KW-1185">Reference proteome</keyword>
<accession>A0AA35T8Q8</accession>
<evidence type="ECO:0000256" key="2">
    <source>
        <dbReference type="ARBA" id="ARBA00022692"/>
    </source>
</evidence>
<keyword evidence="3 6" id="KW-1133">Transmembrane helix</keyword>
<name>A0AA35T8Q8_GEOBA</name>
<feature type="region of interest" description="Disordered" evidence="5">
    <location>
        <begin position="204"/>
        <end position="227"/>
    </location>
</feature>
<dbReference type="InterPro" id="IPR035906">
    <property type="entry name" value="MetI-like_sf"/>
</dbReference>
<dbReference type="GO" id="GO:0055085">
    <property type="term" value="P:transmembrane transport"/>
    <property type="evidence" value="ECO:0007669"/>
    <property type="project" value="InterPro"/>
</dbReference>
<evidence type="ECO:0000256" key="4">
    <source>
        <dbReference type="ARBA" id="ARBA00023136"/>
    </source>
</evidence>
<dbReference type="InterPro" id="IPR000515">
    <property type="entry name" value="MetI-like"/>
</dbReference>
<comment type="caution">
    <text evidence="7">The sequence shown here is derived from an EMBL/GenBank/DDBJ whole genome shotgun (WGS) entry which is preliminary data.</text>
</comment>
<dbReference type="CDD" id="cd06261">
    <property type="entry name" value="TM_PBP2"/>
    <property type="match status" value="1"/>
</dbReference>
<evidence type="ECO:0000256" key="1">
    <source>
        <dbReference type="ARBA" id="ARBA00004141"/>
    </source>
</evidence>
<dbReference type="SUPFAM" id="SSF161098">
    <property type="entry name" value="MetI-like"/>
    <property type="match status" value="1"/>
</dbReference>
<proteinExistence type="predicted"/>
<dbReference type="Proteomes" id="UP001174909">
    <property type="component" value="Unassembled WGS sequence"/>
</dbReference>
<comment type="subcellular location">
    <subcellularLocation>
        <location evidence="1">Membrane</location>
        <topology evidence="1">Multi-pass membrane protein</topology>
    </subcellularLocation>
</comment>
<dbReference type="EMBL" id="CASHTH010003286">
    <property type="protein sequence ID" value="CAI8042856.1"/>
    <property type="molecule type" value="Genomic_DNA"/>
</dbReference>
<keyword evidence="4 6" id="KW-0472">Membrane</keyword>
<dbReference type="PANTHER" id="PTHR43839">
    <property type="entry name" value="OPPC IN A BINDING PROTEIN-DEPENDENT TRANSPORT SYSTEM"/>
    <property type="match status" value="1"/>
</dbReference>
<gene>
    <name evidence="7" type="ORF">GBAR_LOCUS23764</name>
</gene>
<dbReference type="AlphaFoldDB" id="A0AA35T8Q8"/>
<feature type="transmembrane region" description="Helical" evidence="6">
    <location>
        <begin position="144"/>
        <end position="166"/>
    </location>
</feature>
<sequence length="287" mass="31946">MLCEFFAPYTLDDNAKGFENHPPMRIRFVDLDGRFHLHPFVYGATRTLDMTTFKTHWTPNPDERFPIHLLRFFGVKEGRIFLLGTDKWGRDMLSRILYGGRVSLTIGWAGVMISLVLGILIGALSGYFAGAVDLVVQRVIEVLMSVYFGLVVILSFIGWTGLARVVRGMILSHRETQYILAARNIGAGTGRIMARNLGAQHLQLPAGEPHPRHPRHDPGRDQPELPGLGIRPPMTSWGVLLSEAQNLNNVVNNTWYLIPALFVVAAILAFNFVGDGLRDAADPFSSN</sequence>
<reference evidence="7" key="1">
    <citation type="submission" date="2023-03" db="EMBL/GenBank/DDBJ databases">
        <authorList>
            <person name="Steffen K."/>
            <person name="Cardenas P."/>
        </authorList>
    </citation>
    <scope>NUCLEOTIDE SEQUENCE</scope>
</reference>
<dbReference type="GO" id="GO:0016020">
    <property type="term" value="C:membrane"/>
    <property type="evidence" value="ECO:0007669"/>
    <property type="project" value="UniProtKB-SubCell"/>
</dbReference>
<evidence type="ECO:0000313" key="8">
    <source>
        <dbReference type="Proteomes" id="UP001174909"/>
    </source>
</evidence>
<protein>
    <submittedName>
        <fullName evidence="7">Oligopeptide transport system permease protein AppC</fullName>
    </submittedName>
</protein>
<evidence type="ECO:0000256" key="3">
    <source>
        <dbReference type="ARBA" id="ARBA00022989"/>
    </source>
</evidence>
<evidence type="ECO:0000256" key="6">
    <source>
        <dbReference type="SAM" id="Phobius"/>
    </source>
</evidence>
<feature type="transmembrane region" description="Helical" evidence="6">
    <location>
        <begin position="255"/>
        <end position="274"/>
    </location>
</feature>
<dbReference type="PANTHER" id="PTHR43839:SF1">
    <property type="entry name" value="OPPC IN A BINDING PROTEIN-DEPENDENT TRANSPORT SYSTEM"/>
    <property type="match status" value="1"/>
</dbReference>
<organism evidence="7 8">
    <name type="scientific">Geodia barretti</name>
    <name type="common">Barrett's horny sponge</name>
    <dbReference type="NCBI Taxonomy" id="519541"/>
    <lineage>
        <taxon>Eukaryota</taxon>
        <taxon>Metazoa</taxon>
        <taxon>Porifera</taxon>
        <taxon>Demospongiae</taxon>
        <taxon>Heteroscleromorpha</taxon>
        <taxon>Tetractinellida</taxon>
        <taxon>Astrophorina</taxon>
        <taxon>Geodiidae</taxon>
        <taxon>Geodia</taxon>
    </lineage>
</organism>
<keyword evidence="2 6" id="KW-0812">Transmembrane</keyword>